<dbReference type="RefSeq" id="WP_301418694.1">
    <property type="nucleotide sequence ID" value="NZ_CP098023.1"/>
</dbReference>
<dbReference type="CDD" id="cd05232">
    <property type="entry name" value="UDP_G4E_4_SDR_e"/>
    <property type="match status" value="1"/>
</dbReference>
<gene>
    <name evidence="2" type="ORF">M8T91_08390</name>
</gene>
<dbReference type="InterPro" id="IPR051783">
    <property type="entry name" value="NAD(P)-dependent_oxidoreduct"/>
</dbReference>
<reference evidence="2 3" key="1">
    <citation type="submission" date="2022-05" db="EMBL/GenBank/DDBJ databases">
        <title>Microbulbifer sp. nov., isolated from sponge.</title>
        <authorList>
            <person name="Gao L."/>
        </authorList>
    </citation>
    <scope>NUCLEOTIDE SEQUENCE [LARGE SCALE GENOMIC DNA]</scope>
    <source>
        <strain evidence="2 3">MI-G</strain>
    </source>
</reference>
<dbReference type="SUPFAM" id="SSF51735">
    <property type="entry name" value="NAD(P)-binding Rossmann-fold domains"/>
    <property type="match status" value="1"/>
</dbReference>
<accession>A0ABY9EJI2</accession>
<evidence type="ECO:0000313" key="2">
    <source>
        <dbReference type="EMBL" id="WKD51426.1"/>
    </source>
</evidence>
<dbReference type="InterPro" id="IPR036291">
    <property type="entry name" value="NAD(P)-bd_dom_sf"/>
</dbReference>
<name>A0ABY9EJI2_9GAMM</name>
<dbReference type="Pfam" id="PF01370">
    <property type="entry name" value="Epimerase"/>
    <property type="match status" value="1"/>
</dbReference>
<dbReference type="PANTHER" id="PTHR48079:SF6">
    <property type="entry name" value="NAD(P)-BINDING DOMAIN-CONTAINING PROTEIN-RELATED"/>
    <property type="match status" value="1"/>
</dbReference>
<dbReference type="InterPro" id="IPR001509">
    <property type="entry name" value="Epimerase_deHydtase"/>
</dbReference>
<proteinExistence type="predicted"/>
<dbReference type="Proteomes" id="UP001321520">
    <property type="component" value="Chromosome"/>
</dbReference>
<sequence>MKKVMVTGASGFVGSSLLRSLAESGFQVIAALRHSSRKVYLGVPDIRVEGLLSDTDWTLALEETEVVIHTAARVHVMNDKAMDPLCEFRKINVEGTLNLARQAVRQGVRRFIFISSIGVNGLETSTKPFDEQCEENPHTAYAVSKSEAETELNRLLTGTQTELVIIRPPLVYGVDAPGNFGRLIRLVALGVPMPLGCINNRRSVVSLENLVSFITLCIEHPLAAGQLFLVSDGEDISSMEIVAALARGMNRKMLILPVPDFLLKFGAELFKKKSLYIQLCCSLQIDSSKARNILGWRPRKNTVEALEEIGRLYVKYVA</sequence>
<keyword evidence="3" id="KW-1185">Reference proteome</keyword>
<evidence type="ECO:0000259" key="1">
    <source>
        <dbReference type="Pfam" id="PF01370"/>
    </source>
</evidence>
<organism evidence="2 3">
    <name type="scientific">Microbulbifer spongiae</name>
    <dbReference type="NCBI Taxonomy" id="2944933"/>
    <lineage>
        <taxon>Bacteria</taxon>
        <taxon>Pseudomonadati</taxon>
        <taxon>Pseudomonadota</taxon>
        <taxon>Gammaproteobacteria</taxon>
        <taxon>Cellvibrionales</taxon>
        <taxon>Microbulbiferaceae</taxon>
        <taxon>Microbulbifer</taxon>
    </lineage>
</organism>
<dbReference type="Gene3D" id="3.40.50.720">
    <property type="entry name" value="NAD(P)-binding Rossmann-like Domain"/>
    <property type="match status" value="1"/>
</dbReference>
<feature type="domain" description="NAD-dependent epimerase/dehydratase" evidence="1">
    <location>
        <begin position="4"/>
        <end position="223"/>
    </location>
</feature>
<protein>
    <submittedName>
        <fullName evidence="2">SDR family oxidoreductase</fullName>
    </submittedName>
</protein>
<dbReference type="EMBL" id="CP098023">
    <property type="protein sequence ID" value="WKD51426.1"/>
    <property type="molecule type" value="Genomic_DNA"/>
</dbReference>
<evidence type="ECO:0000313" key="3">
    <source>
        <dbReference type="Proteomes" id="UP001321520"/>
    </source>
</evidence>
<dbReference type="PANTHER" id="PTHR48079">
    <property type="entry name" value="PROTEIN YEEZ"/>
    <property type="match status" value="1"/>
</dbReference>